<dbReference type="Proteomes" id="UP000193711">
    <property type="component" value="Unassembled WGS sequence"/>
</dbReference>
<keyword evidence="1" id="KW-0472">Membrane</keyword>
<reference evidence="3" key="1">
    <citation type="submission" date="2017-04" db="EMBL/GenBank/DDBJ databases">
        <authorList>
            <person name="Varghese N."/>
            <person name="Submissions S."/>
        </authorList>
    </citation>
    <scope>NUCLEOTIDE SEQUENCE [LARGE SCALE GENOMIC DNA]</scope>
    <source>
        <strain evidence="3">VKM Ac-2121</strain>
    </source>
</reference>
<evidence type="ECO:0000256" key="1">
    <source>
        <dbReference type="SAM" id="Phobius"/>
    </source>
</evidence>
<dbReference type="OrthoDB" id="3384074at2"/>
<keyword evidence="1" id="KW-0812">Transmembrane</keyword>
<keyword evidence="3" id="KW-1185">Reference proteome</keyword>
<evidence type="ECO:0000313" key="3">
    <source>
        <dbReference type="Proteomes" id="UP000193711"/>
    </source>
</evidence>
<evidence type="ECO:0000313" key="2">
    <source>
        <dbReference type="EMBL" id="SMH28278.1"/>
    </source>
</evidence>
<proteinExistence type="predicted"/>
<accession>A0A1X7MVB9</accession>
<keyword evidence="1" id="KW-1133">Transmembrane helix</keyword>
<dbReference type="RefSeq" id="WP_085474689.1">
    <property type="nucleotide sequence ID" value="NZ_FXBM01000001.1"/>
</dbReference>
<sequence length="125" mass="12908">MGGSQSRGAVVAAIVVVGLLAVLYLGRLGVLFVGATEGDVPPASSIGLPAGSEVVRESVECASGGCWSLLAVRPPEGMSPEELSSELGARLPGSFWDPRTISLSSDPQGRLLVVRADYWTRESAP</sequence>
<organism evidence="2 3">
    <name type="scientific">Rathayibacter oskolensis</name>
    <dbReference type="NCBI Taxonomy" id="1891671"/>
    <lineage>
        <taxon>Bacteria</taxon>
        <taxon>Bacillati</taxon>
        <taxon>Actinomycetota</taxon>
        <taxon>Actinomycetes</taxon>
        <taxon>Micrococcales</taxon>
        <taxon>Microbacteriaceae</taxon>
        <taxon>Rathayibacter</taxon>
    </lineage>
</organism>
<protein>
    <submittedName>
        <fullName evidence="2">Uncharacterized protein</fullName>
    </submittedName>
</protein>
<dbReference type="EMBL" id="FXBM01000001">
    <property type="protein sequence ID" value="SMH28278.1"/>
    <property type="molecule type" value="Genomic_DNA"/>
</dbReference>
<feature type="transmembrane region" description="Helical" evidence="1">
    <location>
        <begin position="6"/>
        <end position="25"/>
    </location>
</feature>
<dbReference type="STRING" id="1891671.SAMN06295885_0126"/>
<dbReference type="AlphaFoldDB" id="A0A1X7MVB9"/>
<name>A0A1X7MVB9_9MICO</name>
<gene>
    <name evidence="2" type="ORF">SAMN06295885_0126</name>
</gene>